<organism evidence="1">
    <name type="scientific">Medicago truncatula</name>
    <name type="common">Barrel medic</name>
    <name type="synonym">Medicago tribuloides</name>
    <dbReference type="NCBI Taxonomy" id="3880"/>
    <lineage>
        <taxon>Eukaryota</taxon>
        <taxon>Viridiplantae</taxon>
        <taxon>Streptophyta</taxon>
        <taxon>Embryophyta</taxon>
        <taxon>Tracheophyta</taxon>
        <taxon>Spermatophyta</taxon>
        <taxon>Magnoliopsida</taxon>
        <taxon>eudicotyledons</taxon>
        <taxon>Gunneridae</taxon>
        <taxon>Pentapetalae</taxon>
        <taxon>rosids</taxon>
        <taxon>fabids</taxon>
        <taxon>Fabales</taxon>
        <taxon>Fabaceae</taxon>
        <taxon>Papilionoideae</taxon>
        <taxon>50 kb inversion clade</taxon>
        <taxon>NPAAA clade</taxon>
        <taxon>Hologalegina</taxon>
        <taxon>IRL clade</taxon>
        <taxon>Trifolieae</taxon>
        <taxon>Medicago</taxon>
    </lineage>
</organism>
<name>A0A396J3R0_MEDTR</name>
<dbReference type="Proteomes" id="UP000265566">
    <property type="component" value="Chromosome 2"/>
</dbReference>
<evidence type="ECO:0000313" key="1">
    <source>
        <dbReference type="EMBL" id="RHN72676.1"/>
    </source>
</evidence>
<protein>
    <submittedName>
        <fullName evidence="1">Uncharacterized protein</fullName>
    </submittedName>
</protein>
<accession>A0A396J3R0</accession>
<dbReference type="EMBL" id="PSQE01000002">
    <property type="protein sequence ID" value="RHN72676.1"/>
    <property type="molecule type" value="Genomic_DNA"/>
</dbReference>
<sequence length="86" mass="10123">MMFMLWKNKNPGFVKWGSRQWMREKERILKGEKEGLKKMVENPFESEKGVCDESENDDEKPQKEQRCFCSCSSCSCGESKEEPKGY</sequence>
<proteinExistence type="predicted"/>
<gene>
    <name evidence="1" type="ORF">MtrunA17_Chr2g0290361</name>
</gene>
<comment type="caution">
    <text evidence="1">The sequence shown here is derived from an EMBL/GenBank/DDBJ whole genome shotgun (WGS) entry which is preliminary data.</text>
</comment>
<reference evidence="1" key="1">
    <citation type="journal article" date="2018" name="Nat. Plants">
        <title>Whole-genome landscape of Medicago truncatula symbiotic genes.</title>
        <authorList>
            <person name="Pecrix Y."/>
            <person name="Gamas P."/>
            <person name="Carrere S."/>
        </authorList>
    </citation>
    <scope>NUCLEOTIDE SEQUENCE</scope>
    <source>
        <tissue evidence="1">Leaves</tissue>
    </source>
</reference>
<dbReference type="Gramene" id="rna8422">
    <property type="protein sequence ID" value="RHN72676.1"/>
    <property type="gene ID" value="gene8422"/>
</dbReference>
<dbReference type="AlphaFoldDB" id="A0A396J3R0"/>